<feature type="transmembrane region" description="Helical" evidence="5">
    <location>
        <begin position="79"/>
        <end position="99"/>
    </location>
</feature>
<evidence type="ECO:0000313" key="9">
    <source>
        <dbReference type="EMBL" id="CED72389.1"/>
    </source>
</evidence>
<dbReference type="GO" id="GO:0016874">
    <property type="term" value="F:ligase activity"/>
    <property type="evidence" value="ECO:0007669"/>
    <property type="project" value="UniProtKB-KW"/>
</dbReference>
<dbReference type="GO" id="GO:0016020">
    <property type="term" value="C:membrane"/>
    <property type="evidence" value="ECO:0007669"/>
    <property type="project" value="UniProtKB-SubCell"/>
</dbReference>
<feature type="transmembrane region" description="Helical" evidence="5">
    <location>
        <begin position="136"/>
        <end position="158"/>
    </location>
</feature>
<accession>A0A090KLH4</accession>
<feature type="transmembrane region" description="Helical" evidence="5">
    <location>
        <begin position="236"/>
        <end position="252"/>
    </location>
</feature>
<feature type="domain" description="O-antigen ligase-related" evidence="6">
    <location>
        <begin position="220"/>
        <end position="372"/>
    </location>
</feature>
<reference evidence="10" key="1">
    <citation type="submission" date="2014-09" db="EMBL/GenBank/DDBJ databases">
        <authorList>
            <person name="Hjerde E."/>
        </authorList>
    </citation>
    <scope>NUCLEOTIDE SEQUENCE [LARGE SCALE GENOMIC DNA]</scope>
    <source>
        <strain evidence="10">06/09/139</strain>
    </source>
</reference>
<evidence type="ECO:0000259" key="8">
    <source>
        <dbReference type="Pfam" id="PF15864"/>
    </source>
</evidence>
<feature type="transmembrane region" description="Helical" evidence="5">
    <location>
        <begin position="357"/>
        <end position="381"/>
    </location>
</feature>
<gene>
    <name evidence="9" type="ORF">AWOD_I_2333</name>
</gene>
<protein>
    <submittedName>
        <fullName evidence="9">O-antigen ligase</fullName>
    </submittedName>
</protein>
<dbReference type="Pfam" id="PF04932">
    <property type="entry name" value="Wzy_C"/>
    <property type="match status" value="1"/>
</dbReference>
<dbReference type="PATRIC" id="fig|80852.17.peg.2414"/>
<feature type="transmembrane region" description="Helical" evidence="5">
    <location>
        <begin position="111"/>
        <end position="129"/>
    </location>
</feature>
<feature type="transmembrane region" description="Helical" evidence="5">
    <location>
        <begin position="388"/>
        <end position="405"/>
    </location>
</feature>
<dbReference type="Pfam" id="PF11846">
    <property type="entry name" value="Wzy_C_2"/>
    <property type="match status" value="1"/>
</dbReference>
<dbReference type="InterPro" id="IPR031726">
    <property type="entry name" value="PglL_A"/>
</dbReference>
<feature type="domain" description="Virulence factor membrane-bound polymerase C-terminal" evidence="7">
    <location>
        <begin position="393"/>
        <end position="580"/>
    </location>
</feature>
<comment type="subcellular location">
    <subcellularLocation>
        <location evidence="1">Membrane</location>
        <topology evidence="1">Multi-pass membrane protein</topology>
    </subcellularLocation>
</comment>
<dbReference type="STRING" id="80852.AWOD_I_2333"/>
<evidence type="ECO:0000313" key="10">
    <source>
        <dbReference type="Proteomes" id="UP000032427"/>
    </source>
</evidence>
<dbReference type="HOGENOM" id="CLU_034284_0_0_6"/>
<feature type="transmembrane region" description="Helical" evidence="5">
    <location>
        <begin position="450"/>
        <end position="473"/>
    </location>
</feature>
<evidence type="ECO:0000256" key="2">
    <source>
        <dbReference type="ARBA" id="ARBA00022692"/>
    </source>
</evidence>
<feature type="domain" description="Protein glycosylation ligase" evidence="8">
    <location>
        <begin position="174"/>
        <end position="197"/>
    </location>
</feature>
<dbReference type="Proteomes" id="UP000032427">
    <property type="component" value="Chromosome 1"/>
</dbReference>
<sequence>MATLLTQGTQLEARKVRKPLTKSFLFSLSTLFFVCAHFFQPNPGGSGLHLAFNAISWIPASIAIAIGVFHIAKQGLLKYSTLTLVLSLSVILLSIPLFYHDASPELALGKFLGLWAGLIFFITLQQFAFSNKQKQWLLWCIIGSVLIETSIGYIQYIFLKEGNGFGYNVIVNRPYGIFQQPNVMASFLATGLAIASYFLARQPTKYRENIIALTLLYATIIFTVPLIIVLASRTGWLATIFSITLLTPYMWKYCTKQRFFSWILAIVIGFSGHYALLEISKEKETNNASTIIQKTSLANARQYIFPQALDMFLEKPITGYGYGNFEAEYTLYTAKQHQLSTTYRPGLPSMDHPHNEVLYWGVEGGIVAILGLLIAAVGVLLKIRKSKLDTQFALLALIAPIFIHSQLEYPFYHSMVHWFTFIILLFWIDQLSCKYKKRRIGDIIKVALRISSLVLPIVTAFYMLSTLHTNWVLTKFETTRPMNPDILNQVTNPVAWEDRFNWDVLSAQLTIGIMNKKSELITPYITWSKELIKTKPRPAFYQNLIIAYQALGQVQNAEDIRREAIFLFPNNKFESVELDEKLRQNSSVLKKKNK</sequence>
<name>A0A090KLH4_9GAMM</name>
<dbReference type="AlphaFoldDB" id="A0A090KLH4"/>
<evidence type="ECO:0000256" key="5">
    <source>
        <dbReference type="SAM" id="Phobius"/>
    </source>
</evidence>
<dbReference type="Pfam" id="PF15864">
    <property type="entry name" value="PglL_A"/>
    <property type="match status" value="1"/>
</dbReference>
<keyword evidence="9" id="KW-0436">Ligase</keyword>
<keyword evidence="2 5" id="KW-0812">Transmembrane</keyword>
<feature type="transmembrane region" description="Helical" evidence="5">
    <location>
        <begin position="51"/>
        <end position="72"/>
    </location>
</feature>
<keyword evidence="10" id="KW-1185">Reference proteome</keyword>
<dbReference type="OrthoDB" id="5596698at2"/>
<feature type="transmembrane region" description="Helical" evidence="5">
    <location>
        <begin position="259"/>
        <end position="277"/>
    </location>
</feature>
<keyword evidence="4 5" id="KW-0472">Membrane</keyword>
<dbReference type="InterPro" id="IPR021797">
    <property type="entry name" value="Wzy_C_2"/>
</dbReference>
<evidence type="ECO:0000259" key="6">
    <source>
        <dbReference type="Pfam" id="PF04932"/>
    </source>
</evidence>
<evidence type="ECO:0000259" key="7">
    <source>
        <dbReference type="Pfam" id="PF11846"/>
    </source>
</evidence>
<keyword evidence="3 5" id="KW-1133">Transmembrane helix</keyword>
<dbReference type="KEGG" id="awd:AWOD_I_2333"/>
<feature type="transmembrane region" description="Helical" evidence="5">
    <location>
        <begin position="178"/>
        <end position="198"/>
    </location>
</feature>
<proteinExistence type="predicted"/>
<dbReference type="PANTHER" id="PTHR37422">
    <property type="entry name" value="TEICHURONIC ACID BIOSYNTHESIS PROTEIN TUAE"/>
    <property type="match status" value="1"/>
</dbReference>
<evidence type="ECO:0000256" key="4">
    <source>
        <dbReference type="ARBA" id="ARBA00023136"/>
    </source>
</evidence>
<evidence type="ECO:0000256" key="3">
    <source>
        <dbReference type="ARBA" id="ARBA00022989"/>
    </source>
</evidence>
<organism evidence="9 10">
    <name type="scientific">Aliivibrio wodanis</name>
    <dbReference type="NCBI Taxonomy" id="80852"/>
    <lineage>
        <taxon>Bacteria</taxon>
        <taxon>Pseudomonadati</taxon>
        <taxon>Pseudomonadota</taxon>
        <taxon>Gammaproteobacteria</taxon>
        <taxon>Vibrionales</taxon>
        <taxon>Vibrionaceae</taxon>
        <taxon>Aliivibrio</taxon>
    </lineage>
</organism>
<feature type="transmembrane region" description="Helical" evidence="5">
    <location>
        <begin position="20"/>
        <end position="39"/>
    </location>
</feature>
<dbReference type="InterPro" id="IPR007016">
    <property type="entry name" value="O-antigen_ligase-rel_domated"/>
</dbReference>
<dbReference type="InterPro" id="IPR051533">
    <property type="entry name" value="WaaL-like"/>
</dbReference>
<feature type="transmembrane region" description="Helical" evidence="5">
    <location>
        <begin position="411"/>
        <end position="429"/>
    </location>
</feature>
<dbReference type="GeneID" id="28541919"/>
<evidence type="ECO:0000256" key="1">
    <source>
        <dbReference type="ARBA" id="ARBA00004141"/>
    </source>
</evidence>
<dbReference type="EMBL" id="LN554846">
    <property type="protein sequence ID" value="CED72389.1"/>
    <property type="molecule type" value="Genomic_DNA"/>
</dbReference>
<dbReference type="PANTHER" id="PTHR37422:SF21">
    <property type="entry name" value="EXOQ-LIKE PROTEIN"/>
    <property type="match status" value="1"/>
</dbReference>
<feature type="transmembrane region" description="Helical" evidence="5">
    <location>
        <begin position="210"/>
        <end position="230"/>
    </location>
</feature>